<dbReference type="AlphaFoldDB" id="A0A815VA90"/>
<reference evidence="1" key="1">
    <citation type="submission" date="2021-02" db="EMBL/GenBank/DDBJ databases">
        <authorList>
            <person name="Nowell W R."/>
        </authorList>
    </citation>
    <scope>NUCLEOTIDE SEQUENCE</scope>
</reference>
<proteinExistence type="predicted"/>
<gene>
    <name evidence="1" type="ORF">JYZ213_LOCUS45265</name>
</gene>
<sequence length="48" mass="5581">VEMSGNKHVMLSYQWDSQAIVSEIYRHLRTHNIPVWMDIQGGMKGHLS</sequence>
<evidence type="ECO:0000313" key="2">
    <source>
        <dbReference type="Proteomes" id="UP000663845"/>
    </source>
</evidence>
<comment type="caution">
    <text evidence="1">The sequence shown here is derived from an EMBL/GenBank/DDBJ whole genome shotgun (WGS) entry which is preliminary data.</text>
</comment>
<dbReference type="EMBL" id="CAJNOG010003588">
    <property type="protein sequence ID" value="CAF1533230.1"/>
    <property type="molecule type" value="Genomic_DNA"/>
</dbReference>
<name>A0A815VA90_9BILA</name>
<feature type="non-terminal residue" evidence="1">
    <location>
        <position position="1"/>
    </location>
</feature>
<dbReference type="Proteomes" id="UP000663845">
    <property type="component" value="Unassembled WGS sequence"/>
</dbReference>
<protein>
    <submittedName>
        <fullName evidence="1">Uncharacterized protein</fullName>
    </submittedName>
</protein>
<dbReference type="PANTHER" id="PTHR46270">
    <property type="entry name" value="ARMADILLO-TYPE FOLD-RELATED"/>
    <property type="match status" value="1"/>
</dbReference>
<organism evidence="1 2">
    <name type="scientific">Adineta steineri</name>
    <dbReference type="NCBI Taxonomy" id="433720"/>
    <lineage>
        <taxon>Eukaryota</taxon>
        <taxon>Metazoa</taxon>
        <taxon>Spiralia</taxon>
        <taxon>Gnathifera</taxon>
        <taxon>Rotifera</taxon>
        <taxon>Eurotatoria</taxon>
        <taxon>Bdelloidea</taxon>
        <taxon>Adinetida</taxon>
        <taxon>Adinetidae</taxon>
        <taxon>Adineta</taxon>
    </lineage>
</organism>
<evidence type="ECO:0000313" key="1">
    <source>
        <dbReference type="EMBL" id="CAF1533230.1"/>
    </source>
</evidence>
<accession>A0A815VA90</accession>